<accession>D8LKV6</accession>
<dbReference type="InterPro" id="IPR036563">
    <property type="entry name" value="MoaE_sf"/>
</dbReference>
<dbReference type="OrthoDB" id="406942at2759"/>
<dbReference type="Proteomes" id="UP000002630">
    <property type="component" value="Unassembled WGS sequence"/>
</dbReference>
<name>D8LKV6_ECTSI</name>
<sequence>MTTGTAEAGRQEDHVSVTHSCLQLGEIVEAVADTRAGAISTFSGTTRDNHYARGVAESRRYF</sequence>
<dbReference type="InParanoid" id="D8LKV6"/>
<dbReference type="GO" id="GO:0006777">
    <property type="term" value="P:Mo-molybdopterin cofactor biosynthetic process"/>
    <property type="evidence" value="ECO:0007669"/>
    <property type="project" value="InterPro"/>
</dbReference>
<evidence type="ECO:0000313" key="1">
    <source>
        <dbReference type="EMBL" id="CBN80089.1"/>
    </source>
</evidence>
<keyword evidence="2" id="KW-1185">Reference proteome</keyword>
<gene>
    <name evidence="1" type="ORF">Esi_0031_0066</name>
</gene>
<dbReference type="InterPro" id="IPR003448">
    <property type="entry name" value="Mopterin_biosynth_MoaE"/>
</dbReference>
<evidence type="ECO:0000313" key="2">
    <source>
        <dbReference type="Proteomes" id="UP000002630"/>
    </source>
</evidence>
<dbReference type="SUPFAM" id="SSF54690">
    <property type="entry name" value="Molybdopterin synthase subunit MoaE"/>
    <property type="match status" value="1"/>
</dbReference>
<dbReference type="EMBL" id="FN649760">
    <property type="protein sequence ID" value="CBN80089.1"/>
    <property type="molecule type" value="Genomic_DNA"/>
</dbReference>
<dbReference type="Pfam" id="PF02391">
    <property type="entry name" value="MoaE"/>
    <property type="match status" value="1"/>
</dbReference>
<organism evidence="1 2">
    <name type="scientific">Ectocarpus siliculosus</name>
    <name type="common">Brown alga</name>
    <name type="synonym">Conferva siliculosa</name>
    <dbReference type="NCBI Taxonomy" id="2880"/>
    <lineage>
        <taxon>Eukaryota</taxon>
        <taxon>Sar</taxon>
        <taxon>Stramenopiles</taxon>
        <taxon>Ochrophyta</taxon>
        <taxon>PX clade</taxon>
        <taxon>Phaeophyceae</taxon>
        <taxon>Ectocarpales</taxon>
        <taxon>Ectocarpaceae</taxon>
        <taxon>Ectocarpus</taxon>
    </lineage>
</organism>
<reference evidence="1 2" key="1">
    <citation type="journal article" date="2010" name="Nature">
        <title>The Ectocarpus genome and the independent evolution of multicellularity in brown algae.</title>
        <authorList>
            <person name="Cock J.M."/>
            <person name="Sterck L."/>
            <person name="Rouze P."/>
            <person name="Scornet D."/>
            <person name="Allen A.E."/>
            <person name="Amoutzias G."/>
            <person name="Anthouard V."/>
            <person name="Artiguenave F."/>
            <person name="Aury J.M."/>
            <person name="Badger J.H."/>
            <person name="Beszteri B."/>
            <person name="Billiau K."/>
            <person name="Bonnet E."/>
            <person name="Bothwell J.H."/>
            <person name="Bowler C."/>
            <person name="Boyen C."/>
            <person name="Brownlee C."/>
            <person name="Carrano C.J."/>
            <person name="Charrier B."/>
            <person name="Cho G.Y."/>
            <person name="Coelho S.M."/>
            <person name="Collen J."/>
            <person name="Corre E."/>
            <person name="Da Silva C."/>
            <person name="Delage L."/>
            <person name="Delaroque N."/>
            <person name="Dittami S.M."/>
            <person name="Doulbeau S."/>
            <person name="Elias M."/>
            <person name="Farnham G."/>
            <person name="Gachon C.M."/>
            <person name="Gschloessl B."/>
            <person name="Heesch S."/>
            <person name="Jabbari K."/>
            <person name="Jubin C."/>
            <person name="Kawai H."/>
            <person name="Kimura K."/>
            <person name="Kloareg B."/>
            <person name="Kupper F.C."/>
            <person name="Lang D."/>
            <person name="Le Bail A."/>
            <person name="Leblanc C."/>
            <person name="Lerouge P."/>
            <person name="Lohr M."/>
            <person name="Lopez P.J."/>
            <person name="Martens C."/>
            <person name="Maumus F."/>
            <person name="Michel G."/>
            <person name="Miranda-Saavedra D."/>
            <person name="Morales J."/>
            <person name="Moreau H."/>
            <person name="Motomura T."/>
            <person name="Nagasato C."/>
            <person name="Napoli C.A."/>
            <person name="Nelson D.R."/>
            <person name="Nyvall-Collen P."/>
            <person name="Peters A.F."/>
            <person name="Pommier C."/>
            <person name="Potin P."/>
            <person name="Poulain J."/>
            <person name="Quesneville H."/>
            <person name="Read B."/>
            <person name="Rensing S.A."/>
            <person name="Ritter A."/>
            <person name="Rousvoal S."/>
            <person name="Samanta M."/>
            <person name="Samson G."/>
            <person name="Schroeder D.C."/>
            <person name="Segurens B."/>
            <person name="Strittmatter M."/>
            <person name="Tonon T."/>
            <person name="Tregear J.W."/>
            <person name="Valentin K."/>
            <person name="von Dassow P."/>
            <person name="Yamagishi T."/>
            <person name="Van de Peer Y."/>
            <person name="Wincker P."/>
        </authorList>
    </citation>
    <scope>NUCLEOTIDE SEQUENCE [LARGE SCALE GENOMIC DNA]</scope>
    <source>
        <strain evidence="2">Ec32 / CCAP1310/4</strain>
    </source>
</reference>
<protein>
    <submittedName>
        <fullName evidence="1">Uncharacterized protein</fullName>
    </submittedName>
</protein>
<proteinExistence type="predicted"/>
<dbReference type="Gene3D" id="3.90.1170.40">
    <property type="entry name" value="Molybdopterin biosynthesis MoaE subunit"/>
    <property type="match status" value="1"/>
</dbReference>
<dbReference type="AlphaFoldDB" id="D8LKV6"/>